<dbReference type="EnsemblMetazoa" id="MDOA015272-RA">
    <property type="protein sequence ID" value="MDOA015272-PA"/>
    <property type="gene ID" value="MDOA015272"/>
</dbReference>
<evidence type="ECO:0000313" key="3">
    <source>
        <dbReference type="EnsemblMetazoa" id="MDOA015272-PA"/>
    </source>
</evidence>
<feature type="signal peptide" evidence="2">
    <location>
        <begin position="1"/>
        <end position="20"/>
    </location>
</feature>
<accession>A0A1I8NHQ5</accession>
<dbReference type="KEGG" id="mde:101899858"/>
<evidence type="ECO:0000313" key="5">
    <source>
        <dbReference type="RefSeq" id="XP_005181775.1"/>
    </source>
</evidence>
<feature type="compositionally biased region" description="Basic and acidic residues" evidence="1">
    <location>
        <begin position="56"/>
        <end position="93"/>
    </location>
</feature>
<dbReference type="GeneID" id="101899858"/>
<reference evidence="5" key="2">
    <citation type="submission" date="2025-04" db="UniProtKB">
        <authorList>
            <consortium name="RefSeq"/>
        </authorList>
    </citation>
    <scope>IDENTIFICATION</scope>
    <source>
        <strain evidence="5">Aabys</strain>
    </source>
</reference>
<evidence type="ECO:0000256" key="2">
    <source>
        <dbReference type="SAM" id="SignalP"/>
    </source>
</evidence>
<feature type="region of interest" description="Disordered" evidence="1">
    <location>
        <begin position="55"/>
        <end position="93"/>
    </location>
</feature>
<keyword evidence="2" id="KW-0732">Signal</keyword>
<organism evidence="3">
    <name type="scientific">Musca domestica</name>
    <name type="common">House fly</name>
    <dbReference type="NCBI Taxonomy" id="7370"/>
    <lineage>
        <taxon>Eukaryota</taxon>
        <taxon>Metazoa</taxon>
        <taxon>Ecdysozoa</taxon>
        <taxon>Arthropoda</taxon>
        <taxon>Hexapoda</taxon>
        <taxon>Insecta</taxon>
        <taxon>Pterygota</taxon>
        <taxon>Neoptera</taxon>
        <taxon>Endopterygota</taxon>
        <taxon>Diptera</taxon>
        <taxon>Brachycera</taxon>
        <taxon>Muscomorpha</taxon>
        <taxon>Muscoidea</taxon>
        <taxon>Muscidae</taxon>
        <taxon>Musca</taxon>
    </lineage>
</organism>
<gene>
    <name evidence="3" type="primary">101899858</name>
    <name evidence="5" type="synonym">LOC101899858</name>
</gene>
<name>A0A1I8NHQ5_MUSDO</name>
<feature type="chain" id="PRO_5044561684" evidence="2">
    <location>
        <begin position="21"/>
        <end position="145"/>
    </location>
</feature>
<reference evidence="3" key="1">
    <citation type="submission" date="2020-05" db="UniProtKB">
        <authorList>
            <consortium name="EnsemblMetazoa"/>
        </authorList>
    </citation>
    <scope>IDENTIFICATION</scope>
    <source>
        <strain evidence="3">Aabys</strain>
    </source>
</reference>
<sequence>MSLYNILLLAMTLLVGTSQAGVIGHYDGKGVQSHDFSDDLAKSASAQYESLGSLGDHLDKSHFPSDFGESQHHHQGDEYAERSEHIEYGAPSYEHEFHQPQHFEYEHQFHSELHDFDTKPVPGINHGKGALSYSTTYEFPKDNKP</sequence>
<evidence type="ECO:0000256" key="1">
    <source>
        <dbReference type="SAM" id="MobiDB-lite"/>
    </source>
</evidence>
<evidence type="ECO:0000313" key="4">
    <source>
        <dbReference type="Proteomes" id="UP001652621"/>
    </source>
</evidence>
<protein>
    <submittedName>
        <fullName evidence="5">Uncharacterized protein LOC101899858</fullName>
    </submittedName>
</protein>
<proteinExistence type="predicted"/>
<dbReference type="OrthoDB" id="7872317at2759"/>
<dbReference type="eggNOG" id="ENOG502T826">
    <property type="taxonomic scope" value="Eukaryota"/>
</dbReference>
<dbReference type="VEuPathDB" id="VectorBase:MDOA015272"/>
<dbReference type="VEuPathDB" id="VectorBase:MDOMA2_012036"/>
<dbReference type="AlphaFoldDB" id="A0A1I8NHQ5"/>
<keyword evidence="4" id="KW-1185">Reference proteome</keyword>
<dbReference type="RefSeq" id="XP_005181775.1">
    <property type="nucleotide sequence ID" value="XM_005181718.2"/>
</dbReference>
<dbReference type="Proteomes" id="UP001652621">
    <property type="component" value="Unplaced"/>
</dbReference>